<keyword evidence="3" id="KW-1185">Reference proteome</keyword>
<organism evidence="2 3">
    <name type="scientific">Cylindrobasidium torrendii FP15055 ss-10</name>
    <dbReference type="NCBI Taxonomy" id="1314674"/>
    <lineage>
        <taxon>Eukaryota</taxon>
        <taxon>Fungi</taxon>
        <taxon>Dikarya</taxon>
        <taxon>Basidiomycota</taxon>
        <taxon>Agaricomycotina</taxon>
        <taxon>Agaricomycetes</taxon>
        <taxon>Agaricomycetidae</taxon>
        <taxon>Agaricales</taxon>
        <taxon>Marasmiineae</taxon>
        <taxon>Physalacriaceae</taxon>
        <taxon>Cylindrobasidium</taxon>
    </lineage>
</organism>
<sequence>MSTPHLPIDDKALLGENNASGWASEAKEALKDSTIDYTPKAPPLLTADSTPLMPGGFKREAPADGSVATTLLDTAKQYIPQAVLSYLPGVTQSAPTSLPSQEPSGDILSDVGVGSLPGHASETSVAKLPEERSAEAAAEAQSAPSAQPSVIPPSVSSASALPSTATSIGDISTHATTGSHTQLTPALSTTDTTSTPATSVNAVDSPQPTAAPLVPLTETPLPTAPLDSSVQSPAVASDAAPTPVPKDVVSPPSPIAKDSPAEATGLPTKSPSFSRTSGTKISHVYDTPAPPLSDEILKHSDTVDSSDSSRFVEPGSTHSRRSSVDTKSKDSSGSTKRRSSVFNKMKGELKVISGKLSHNDAKVAEGKKLLNEVSS</sequence>
<feature type="compositionally biased region" description="Low complexity" evidence="1">
    <location>
        <begin position="135"/>
        <end position="168"/>
    </location>
</feature>
<feature type="compositionally biased region" description="Low complexity" evidence="1">
    <location>
        <begin position="181"/>
        <end position="198"/>
    </location>
</feature>
<dbReference type="AlphaFoldDB" id="A0A0D7BMP7"/>
<evidence type="ECO:0000313" key="2">
    <source>
        <dbReference type="EMBL" id="KIY71722.1"/>
    </source>
</evidence>
<feature type="compositionally biased region" description="Low complexity" evidence="1">
    <location>
        <begin position="208"/>
        <end position="226"/>
    </location>
</feature>
<gene>
    <name evidence="2" type="ORF">CYLTODRAFT_418626</name>
</gene>
<protein>
    <submittedName>
        <fullName evidence="2">Uncharacterized protein</fullName>
    </submittedName>
</protein>
<feature type="compositionally biased region" description="Polar residues" evidence="1">
    <location>
        <begin position="92"/>
        <end position="103"/>
    </location>
</feature>
<feature type="region of interest" description="Disordered" evidence="1">
    <location>
        <begin position="92"/>
        <end position="345"/>
    </location>
</feature>
<proteinExistence type="predicted"/>
<dbReference type="Proteomes" id="UP000054007">
    <property type="component" value="Unassembled WGS sequence"/>
</dbReference>
<dbReference type="OrthoDB" id="3268823at2759"/>
<evidence type="ECO:0000313" key="3">
    <source>
        <dbReference type="Proteomes" id="UP000054007"/>
    </source>
</evidence>
<evidence type="ECO:0000256" key="1">
    <source>
        <dbReference type="SAM" id="MobiDB-lite"/>
    </source>
</evidence>
<feature type="compositionally biased region" description="Polar residues" evidence="1">
    <location>
        <begin position="169"/>
        <end position="180"/>
    </location>
</feature>
<accession>A0A0D7BMP7</accession>
<reference evidence="2 3" key="1">
    <citation type="journal article" date="2015" name="Fungal Genet. Biol.">
        <title>Evolution of novel wood decay mechanisms in Agaricales revealed by the genome sequences of Fistulina hepatica and Cylindrobasidium torrendii.</title>
        <authorList>
            <person name="Floudas D."/>
            <person name="Held B.W."/>
            <person name="Riley R."/>
            <person name="Nagy L.G."/>
            <person name="Koehler G."/>
            <person name="Ransdell A.S."/>
            <person name="Younus H."/>
            <person name="Chow J."/>
            <person name="Chiniquy J."/>
            <person name="Lipzen A."/>
            <person name="Tritt A."/>
            <person name="Sun H."/>
            <person name="Haridas S."/>
            <person name="LaButti K."/>
            <person name="Ohm R.A."/>
            <person name="Kues U."/>
            <person name="Blanchette R.A."/>
            <person name="Grigoriev I.V."/>
            <person name="Minto R.E."/>
            <person name="Hibbett D.S."/>
        </authorList>
    </citation>
    <scope>NUCLEOTIDE SEQUENCE [LARGE SCALE GENOMIC DNA]</scope>
    <source>
        <strain evidence="2 3">FP15055 ss-10</strain>
    </source>
</reference>
<feature type="compositionally biased region" description="Polar residues" evidence="1">
    <location>
        <begin position="267"/>
        <end position="280"/>
    </location>
</feature>
<name>A0A0D7BMP7_9AGAR</name>
<dbReference type="EMBL" id="KN880451">
    <property type="protein sequence ID" value="KIY71722.1"/>
    <property type="molecule type" value="Genomic_DNA"/>
</dbReference>